<dbReference type="AlphaFoldDB" id="A0A382FRI5"/>
<gene>
    <name evidence="2" type="ORF">METZ01_LOCUS217697</name>
</gene>
<proteinExistence type="predicted"/>
<sequence>MTQVLKLSEENCSEPEQVVSDVLVVTEVVSIDSEKVTEMVSVTEILLWLSVVEEIEETVGVVVSAVLVVLLLVFEPSSLLLQDI</sequence>
<protein>
    <submittedName>
        <fullName evidence="2">Uncharacterized protein</fullName>
    </submittedName>
</protein>
<keyword evidence="1" id="KW-0812">Transmembrane</keyword>
<name>A0A382FRI5_9ZZZZ</name>
<evidence type="ECO:0000313" key="2">
    <source>
        <dbReference type="EMBL" id="SVB64843.1"/>
    </source>
</evidence>
<keyword evidence="1" id="KW-0472">Membrane</keyword>
<dbReference type="EMBL" id="UINC01051099">
    <property type="protein sequence ID" value="SVB64843.1"/>
    <property type="molecule type" value="Genomic_DNA"/>
</dbReference>
<feature type="transmembrane region" description="Helical" evidence="1">
    <location>
        <begin position="59"/>
        <end position="81"/>
    </location>
</feature>
<keyword evidence="1" id="KW-1133">Transmembrane helix</keyword>
<accession>A0A382FRI5</accession>
<organism evidence="2">
    <name type="scientific">marine metagenome</name>
    <dbReference type="NCBI Taxonomy" id="408172"/>
    <lineage>
        <taxon>unclassified sequences</taxon>
        <taxon>metagenomes</taxon>
        <taxon>ecological metagenomes</taxon>
    </lineage>
</organism>
<reference evidence="2" key="1">
    <citation type="submission" date="2018-05" db="EMBL/GenBank/DDBJ databases">
        <authorList>
            <person name="Lanie J.A."/>
            <person name="Ng W.-L."/>
            <person name="Kazmierczak K.M."/>
            <person name="Andrzejewski T.M."/>
            <person name="Davidsen T.M."/>
            <person name="Wayne K.J."/>
            <person name="Tettelin H."/>
            <person name="Glass J.I."/>
            <person name="Rusch D."/>
            <person name="Podicherti R."/>
            <person name="Tsui H.-C.T."/>
            <person name="Winkler M.E."/>
        </authorList>
    </citation>
    <scope>NUCLEOTIDE SEQUENCE</scope>
</reference>
<evidence type="ECO:0000256" key="1">
    <source>
        <dbReference type="SAM" id="Phobius"/>
    </source>
</evidence>